<name>B7GCS4_PHATC</name>
<evidence type="ECO:0000313" key="4">
    <source>
        <dbReference type="EMBL" id="EEC43585.1"/>
    </source>
</evidence>
<dbReference type="SUPFAM" id="SSF52266">
    <property type="entry name" value="SGNH hydrolase"/>
    <property type="match status" value="1"/>
</dbReference>
<feature type="transmembrane region" description="Helical" evidence="2">
    <location>
        <begin position="109"/>
        <end position="129"/>
    </location>
</feature>
<dbReference type="GO" id="GO:0004622">
    <property type="term" value="F:phosphatidylcholine lysophospholipase activity"/>
    <property type="evidence" value="ECO:0007669"/>
    <property type="project" value="TreeGrafter"/>
</dbReference>
<dbReference type="Proteomes" id="UP000000759">
    <property type="component" value="Chromosome 26"/>
</dbReference>
<dbReference type="PANTHER" id="PTHR30383:SF5">
    <property type="entry name" value="SGNH HYDROLASE-TYPE ESTERASE DOMAIN-CONTAINING PROTEIN"/>
    <property type="match status" value="1"/>
</dbReference>
<dbReference type="KEGG" id="pti:PHATRDRAFT_40919"/>
<dbReference type="HOGENOM" id="CLU_651290_0_0_1"/>
<dbReference type="PaxDb" id="2850-Phatr40919"/>
<dbReference type="PANTHER" id="PTHR30383">
    <property type="entry name" value="THIOESTERASE 1/PROTEASE 1/LYSOPHOSPHOLIPASE L1"/>
    <property type="match status" value="1"/>
</dbReference>
<dbReference type="AlphaFoldDB" id="B7GCS4"/>
<sequence length="422" mass="47044">MRSREPNNDPDNRLGEKPMESLEIEDIHQSSRRANAYDSDSYHHDAYTDSEEESPIAPYEYRHRKSEHNDTTLMLDPDDARPLVGSSMIGINNTRLTALQTVVKSRACWPVYIGIALVVSLLIAAIAYVPPARRKVTRPDFICPTEPASSLFWTHFTHKVQTWVGPERCRTGRNNEVCSCEDPTQPSIPQSPDSWREGWQRATLRNAALIQDRKHLALDVVLLGDSITEHWLGTGFAEPNNDYQANVPVYQSLFSKEHGAVIEGLALGIIGDRCPNLLARLQNNETVQGLSVKVLWVLIGTNDYASSFCRVDCIVAGNLAIVRELRLQKPEATIVINGLLPRSKSRTDVAFADDFAEINRRLSCIADTLDDVVFFDAAYLFLTEDGGLNRTMLPDGLHPGEVGSRVWGQAIVDRVLKIDGGL</sequence>
<feature type="domain" description="SGNH hydrolase-type esterase" evidence="3">
    <location>
        <begin position="222"/>
        <end position="405"/>
    </location>
</feature>
<dbReference type="EMBL" id="CM000628">
    <property type="protein sequence ID" value="EEC43585.1"/>
    <property type="molecule type" value="Genomic_DNA"/>
</dbReference>
<proteinExistence type="predicted"/>
<evidence type="ECO:0000256" key="1">
    <source>
        <dbReference type="SAM" id="MobiDB-lite"/>
    </source>
</evidence>
<dbReference type="OrthoDB" id="48734at2759"/>
<feature type="compositionally biased region" description="Basic and acidic residues" evidence="1">
    <location>
        <begin position="1"/>
        <end position="29"/>
    </location>
</feature>
<dbReference type="InterPro" id="IPR051532">
    <property type="entry name" value="Ester_Hydrolysis_Enzymes"/>
</dbReference>
<evidence type="ECO:0000313" key="5">
    <source>
        <dbReference type="Proteomes" id="UP000000759"/>
    </source>
</evidence>
<reference evidence="4 5" key="1">
    <citation type="journal article" date="2008" name="Nature">
        <title>The Phaeodactylum genome reveals the evolutionary history of diatom genomes.</title>
        <authorList>
            <person name="Bowler C."/>
            <person name="Allen A.E."/>
            <person name="Badger J.H."/>
            <person name="Grimwood J."/>
            <person name="Jabbari K."/>
            <person name="Kuo A."/>
            <person name="Maheswari U."/>
            <person name="Martens C."/>
            <person name="Maumus F."/>
            <person name="Otillar R.P."/>
            <person name="Rayko E."/>
            <person name="Salamov A."/>
            <person name="Vandepoele K."/>
            <person name="Beszteri B."/>
            <person name="Gruber A."/>
            <person name="Heijde M."/>
            <person name="Katinka M."/>
            <person name="Mock T."/>
            <person name="Valentin K."/>
            <person name="Verret F."/>
            <person name="Berges J.A."/>
            <person name="Brownlee C."/>
            <person name="Cadoret J.P."/>
            <person name="Chiovitti A."/>
            <person name="Choi C.J."/>
            <person name="Coesel S."/>
            <person name="De Martino A."/>
            <person name="Detter J.C."/>
            <person name="Durkin C."/>
            <person name="Falciatore A."/>
            <person name="Fournet J."/>
            <person name="Haruta M."/>
            <person name="Huysman M.J."/>
            <person name="Jenkins B.D."/>
            <person name="Jiroutova K."/>
            <person name="Jorgensen R.E."/>
            <person name="Joubert Y."/>
            <person name="Kaplan A."/>
            <person name="Kroger N."/>
            <person name="Kroth P.G."/>
            <person name="La Roche J."/>
            <person name="Lindquist E."/>
            <person name="Lommer M."/>
            <person name="Martin-Jezequel V."/>
            <person name="Lopez P.J."/>
            <person name="Lucas S."/>
            <person name="Mangogna M."/>
            <person name="McGinnis K."/>
            <person name="Medlin L.K."/>
            <person name="Montsant A."/>
            <person name="Oudot-Le Secq M.P."/>
            <person name="Napoli C."/>
            <person name="Obornik M."/>
            <person name="Parker M.S."/>
            <person name="Petit J.L."/>
            <person name="Porcel B.M."/>
            <person name="Poulsen N."/>
            <person name="Robison M."/>
            <person name="Rychlewski L."/>
            <person name="Rynearson T.A."/>
            <person name="Schmutz J."/>
            <person name="Shapiro H."/>
            <person name="Siaut M."/>
            <person name="Stanley M."/>
            <person name="Sussman M.R."/>
            <person name="Taylor A.R."/>
            <person name="Vardi A."/>
            <person name="von Dassow P."/>
            <person name="Vyverman W."/>
            <person name="Willis A."/>
            <person name="Wyrwicz L.S."/>
            <person name="Rokhsar D.S."/>
            <person name="Weissenbach J."/>
            <person name="Armbrust E.V."/>
            <person name="Green B.R."/>
            <person name="Van de Peer Y."/>
            <person name="Grigoriev I.V."/>
        </authorList>
    </citation>
    <scope>NUCLEOTIDE SEQUENCE [LARGE SCALE GENOMIC DNA]</scope>
    <source>
        <strain evidence="4 5">CCAP 1055/1</strain>
    </source>
</reference>
<protein>
    <recommendedName>
        <fullName evidence="3">SGNH hydrolase-type esterase domain-containing protein</fullName>
    </recommendedName>
</protein>
<dbReference type="GeneID" id="7198748"/>
<accession>B7GCS4</accession>
<dbReference type="RefSeq" id="XP_002184849.1">
    <property type="nucleotide sequence ID" value="XM_002184813.1"/>
</dbReference>
<evidence type="ECO:0000256" key="2">
    <source>
        <dbReference type="SAM" id="Phobius"/>
    </source>
</evidence>
<dbReference type="Pfam" id="PF13472">
    <property type="entry name" value="Lipase_GDSL_2"/>
    <property type="match status" value="1"/>
</dbReference>
<dbReference type="eggNOG" id="KOG1388">
    <property type="taxonomic scope" value="Eukaryota"/>
</dbReference>
<dbReference type="Gene3D" id="3.40.50.1110">
    <property type="entry name" value="SGNH hydrolase"/>
    <property type="match status" value="1"/>
</dbReference>
<keyword evidence="2" id="KW-0812">Transmembrane</keyword>
<organism evidence="4 5">
    <name type="scientific">Phaeodactylum tricornutum (strain CCAP 1055/1)</name>
    <dbReference type="NCBI Taxonomy" id="556484"/>
    <lineage>
        <taxon>Eukaryota</taxon>
        <taxon>Sar</taxon>
        <taxon>Stramenopiles</taxon>
        <taxon>Ochrophyta</taxon>
        <taxon>Bacillariophyta</taxon>
        <taxon>Bacillariophyceae</taxon>
        <taxon>Bacillariophycidae</taxon>
        <taxon>Naviculales</taxon>
        <taxon>Phaeodactylaceae</taxon>
        <taxon>Phaeodactylum</taxon>
    </lineage>
</organism>
<dbReference type="InParanoid" id="B7GCS4"/>
<keyword evidence="2" id="KW-0472">Membrane</keyword>
<evidence type="ECO:0000259" key="3">
    <source>
        <dbReference type="Pfam" id="PF13472"/>
    </source>
</evidence>
<keyword evidence="2" id="KW-1133">Transmembrane helix</keyword>
<keyword evidence="5" id="KW-1185">Reference proteome</keyword>
<dbReference type="InterPro" id="IPR013830">
    <property type="entry name" value="SGNH_hydro"/>
</dbReference>
<reference evidence="5" key="2">
    <citation type="submission" date="2008-08" db="EMBL/GenBank/DDBJ databases">
        <authorList>
            <consortium name="Diatom Consortium"/>
            <person name="Grigoriev I."/>
            <person name="Grimwood J."/>
            <person name="Kuo A."/>
            <person name="Otillar R.P."/>
            <person name="Salamov A."/>
            <person name="Detter J.C."/>
            <person name="Lindquist E."/>
            <person name="Shapiro H."/>
            <person name="Lucas S."/>
            <person name="Glavina del Rio T."/>
            <person name="Pitluck S."/>
            <person name="Rokhsar D."/>
            <person name="Bowler C."/>
        </authorList>
    </citation>
    <scope>GENOME REANNOTATION</scope>
    <source>
        <strain evidence="5">CCAP 1055/1</strain>
    </source>
</reference>
<dbReference type="InterPro" id="IPR036514">
    <property type="entry name" value="SGNH_hydro_sf"/>
</dbReference>
<feature type="region of interest" description="Disordered" evidence="1">
    <location>
        <begin position="1"/>
        <end position="58"/>
    </location>
</feature>
<gene>
    <name evidence="4" type="ORF">PHATRDRAFT_40919</name>
</gene>